<evidence type="ECO:0000256" key="10">
    <source>
        <dbReference type="ARBA" id="ARBA00025699"/>
    </source>
</evidence>
<dbReference type="InterPro" id="IPR006700">
    <property type="entry name" value="RsmE"/>
</dbReference>
<evidence type="ECO:0000259" key="13">
    <source>
        <dbReference type="Pfam" id="PF04452"/>
    </source>
</evidence>
<keyword evidence="9 12" id="KW-0949">S-adenosyl-L-methionine</keyword>
<evidence type="ECO:0000256" key="5">
    <source>
        <dbReference type="ARBA" id="ARBA00022490"/>
    </source>
</evidence>
<evidence type="ECO:0000256" key="9">
    <source>
        <dbReference type="ARBA" id="ARBA00022691"/>
    </source>
</evidence>
<dbReference type="InterPro" id="IPR046886">
    <property type="entry name" value="RsmE_MTase_dom"/>
</dbReference>
<dbReference type="PANTHER" id="PTHR30027">
    <property type="entry name" value="RIBOSOMAL RNA SMALL SUBUNIT METHYLTRANSFERASE E"/>
    <property type="match status" value="1"/>
</dbReference>
<reference evidence="14 16" key="1">
    <citation type="submission" date="2017-08" db="EMBL/GenBank/DDBJ databases">
        <title>The complete genome sequence of a Mycoplasma hyopneumoniae isolate in Korea.</title>
        <authorList>
            <person name="Han J."/>
            <person name="Lee N."/>
        </authorList>
    </citation>
    <scope>NUCLEOTIDE SEQUENCE [LARGE SCALE GENOMIC DNA]</scope>
    <source>
        <strain evidence="14 16">KM014</strain>
    </source>
</reference>
<dbReference type="GO" id="GO:0070475">
    <property type="term" value="P:rRNA base methylation"/>
    <property type="evidence" value="ECO:0007669"/>
    <property type="project" value="TreeGrafter"/>
</dbReference>
<evidence type="ECO:0000313" key="15">
    <source>
        <dbReference type="EMBL" id="MCI8283241.1"/>
    </source>
</evidence>
<organism evidence="14 16">
    <name type="scientific">Mesomycoplasma hyopneumoniae</name>
    <name type="common">Mycoplasma hyopneumoniae</name>
    <dbReference type="NCBI Taxonomy" id="2099"/>
    <lineage>
        <taxon>Bacteria</taxon>
        <taxon>Bacillati</taxon>
        <taxon>Mycoplasmatota</taxon>
        <taxon>Mycoplasmoidales</taxon>
        <taxon>Metamycoplasmataceae</taxon>
        <taxon>Mesomycoplasma</taxon>
    </lineage>
</organism>
<comment type="function">
    <text evidence="10 12">Specifically methylates the N3 position of the uracil ring of uridine 1498 (m3U1498) in 16S rRNA. Acts on the fully assembled 30S ribosomal subunit.</text>
</comment>
<comment type="subcellular location">
    <subcellularLocation>
        <location evidence="1 12">Cytoplasm</location>
    </subcellularLocation>
</comment>
<name>A0A223MA49_MESHO</name>
<dbReference type="RefSeq" id="WP_011290071.1">
    <property type="nucleotide sequence ID" value="NZ_CP038641.1"/>
</dbReference>
<keyword evidence="5 12" id="KW-0963">Cytoplasm</keyword>
<keyword evidence="7 12" id="KW-0489">Methyltransferase</keyword>
<dbReference type="NCBIfam" id="NF008701">
    <property type="entry name" value="PRK11713.5-5"/>
    <property type="match status" value="1"/>
</dbReference>
<dbReference type="Gene3D" id="2.40.240.20">
    <property type="entry name" value="Hypothetical PUA domain-like, domain 1"/>
    <property type="match status" value="1"/>
</dbReference>
<evidence type="ECO:0000256" key="8">
    <source>
        <dbReference type="ARBA" id="ARBA00022679"/>
    </source>
</evidence>
<evidence type="ECO:0000256" key="3">
    <source>
        <dbReference type="ARBA" id="ARBA00012328"/>
    </source>
</evidence>
<evidence type="ECO:0000313" key="16">
    <source>
        <dbReference type="Proteomes" id="UP000215452"/>
    </source>
</evidence>
<dbReference type="EMBL" id="VBRW01000003">
    <property type="protein sequence ID" value="MCI8283241.1"/>
    <property type="molecule type" value="Genomic_DNA"/>
</dbReference>
<dbReference type="Proteomes" id="UP000215452">
    <property type="component" value="Chromosome"/>
</dbReference>
<feature type="domain" description="Ribosomal RNA small subunit methyltransferase E methyltransferase" evidence="13">
    <location>
        <begin position="66"/>
        <end position="222"/>
    </location>
</feature>
<sequence length="227" mass="26287">MYRFFVNEKQENFFILTNLTLNHIKTVRIRNENFICVYQNEFYLVRLVPNSNKAEIIEKIKGNNEPKNKVVLALAILKTKSFEFAIQKAVEIGVSEIWPFYSKNVSQKISGDLEKKLKRWEQICLHSAQQSFRNLIPKINLPINYKDLLEQAKNFPVKLISFERAKNNINIPDNPQNTIIIIGPEGGFDDVEIQQAEKLGFQSITLGKRILRSETAAIFLLTKCIKD</sequence>
<comment type="similarity">
    <text evidence="2 12">Belongs to the RNA methyltransferase RsmE family.</text>
</comment>
<dbReference type="EMBL" id="CP022714">
    <property type="protein sequence ID" value="ASU14357.1"/>
    <property type="molecule type" value="Genomic_DNA"/>
</dbReference>
<evidence type="ECO:0000256" key="11">
    <source>
        <dbReference type="ARBA" id="ARBA00047944"/>
    </source>
</evidence>
<dbReference type="Pfam" id="PF04452">
    <property type="entry name" value="Methyltrans_RNA"/>
    <property type="match status" value="1"/>
</dbReference>
<evidence type="ECO:0000256" key="6">
    <source>
        <dbReference type="ARBA" id="ARBA00022552"/>
    </source>
</evidence>
<evidence type="ECO:0000256" key="7">
    <source>
        <dbReference type="ARBA" id="ARBA00022603"/>
    </source>
</evidence>
<dbReference type="Proteomes" id="UP001203104">
    <property type="component" value="Unassembled WGS sequence"/>
</dbReference>
<reference evidence="15 17" key="2">
    <citation type="submission" date="2019-05" db="EMBL/GenBank/DDBJ databases">
        <title>Genome sequencing and assembly of Mycoplasma hyopneumoniae strains UFV01 and UFV02.</title>
        <authorList>
            <person name="De Souza L.F."/>
            <person name="Gonzaga N.F."/>
            <person name="Santos M.R."/>
            <person name="Deeney A.S."/>
            <person name="Vidigal P.M.P."/>
            <person name="Moreira M.A.S."/>
            <person name="Fietto J.R.L."/>
            <person name="Bressan G.C."/>
            <person name="Rycroft A.N."/>
            <person name="Silva Junior A."/>
        </authorList>
    </citation>
    <scope>NUCLEOTIDE SEQUENCE [LARGE SCALE GENOMIC DNA]</scope>
    <source>
        <strain evidence="15 17">UFV01</strain>
    </source>
</reference>
<evidence type="ECO:0000256" key="12">
    <source>
        <dbReference type="PIRNR" id="PIRNR015601"/>
    </source>
</evidence>
<dbReference type="PANTHER" id="PTHR30027:SF3">
    <property type="entry name" value="16S RRNA (URACIL(1498)-N(3))-METHYLTRANSFERASE"/>
    <property type="match status" value="1"/>
</dbReference>
<dbReference type="Gene3D" id="3.40.1280.10">
    <property type="match status" value="1"/>
</dbReference>
<proteinExistence type="inferred from homology"/>
<keyword evidence="8 12" id="KW-0808">Transferase</keyword>
<dbReference type="AlphaFoldDB" id="A0A223MA49"/>
<evidence type="ECO:0000256" key="4">
    <source>
        <dbReference type="ARBA" id="ARBA00013673"/>
    </source>
</evidence>
<evidence type="ECO:0000313" key="17">
    <source>
        <dbReference type="Proteomes" id="UP001203104"/>
    </source>
</evidence>
<dbReference type="InterPro" id="IPR029028">
    <property type="entry name" value="Alpha/beta_knot_MTases"/>
</dbReference>
<evidence type="ECO:0000256" key="1">
    <source>
        <dbReference type="ARBA" id="ARBA00004496"/>
    </source>
</evidence>
<evidence type="ECO:0000313" key="14">
    <source>
        <dbReference type="EMBL" id="ASU14357.1"/>
    </source>
</evidence>
<dbReference type="OMA" id="KIYHYLV"/>
<comment type="catalytic activity">
    <reaction evidence="11 12">
        <text>uridine(1498) in 16S rRNA + S-adenosyl-L-methionine = N(3)-methyluridine(1498) in 16S rRNA + S-adenosyl-L-homocysteine + H(+)</text>
        <dbReference type="Rhea" id="RHEA:42920"/>
        <dbReference type="Rhea" id="RHEA-COMP:10283"/>
        <dbReference type="Rhea" id="RHEA-COMP:10284"/>
        <dbReference type="ChEBI" id="CHEBI:15378"/>
        <dbReference type="ChEBI" id="CHEBI:57856"/>
        <dbReference type="ChEBI" id="CHEBI:59789"/>
        <dbReference type="ChEBI" id="CHEBI:65315"/>
        <dbReference type="ChEBI" id="CHEBI:74502"/>
        <dbReference type="EC" id="2.1.1.193"/>
    </reaction>
</comment>
<gene>
    <name evidence="14" type="primary">rsmE</name>
    <name evidence="14" type="ORF">CIB43_00461</name>
    <name evidence="15" type="ORF">FEF30_01430</name>
</gene>
<dbReference type="CDD" id="cd18084">
    <property type="entry name" value="RsmE-like"/>
    <property type="match status" value="1"/>
</dbReference>
<keyword evidence="6 12" id="KW-0698">rRNA processing</keyword>
<dbReference type="NCBIfam" id="TIGR00046">
    <property type="entry name" value="RsmE family RNA methyltransferase"/>
    <property type="match status" value="1"/>
</dbReference>
<protein>
    <recommendedName>
        <fullName evidence="4 12">Ribosomal RNA small subunit methyltransferase E</fullName>
        <ecNumber evidence="3 12">2.1.1.193</ecNumber>
    </recommendedName>
</protein>
<evidence type="ECO:0000256" key="2">
    <source>
        <dbReference type="ARBA" id="ARBA00005528"/>
    </source>
</evidence>
<accession>A0A223MA49</accession>
<dbReference type="PIRSF" id="PIRSF015601">
    <property type="entry name" value="MTase_slr0722"/>
    <property type="match status" value="1"/>
</dbReference>
<dbReference type="InterPro" id="IPR029026">
    <property type="entry name" value="tRNA_m1G_MTases_N"/>
</dbReference>
<dbReference type="GO" id="GO:0005737">
    <property type="term" value="C:cytoplasm"/>
    <property type="evidence" value="ECO:0007669"/>
    <property type="project" value="UniProtKB-SubCell"/>
</dbReference>
<dbReference type="EC" id="2.1.1.193" evidence="3 12"/>
<dbReference type="GO" id="GO:0070042">
    <property type="term" value="F:rRNA (uridine-N3-)-methyltransferase activity"/>
    <property type="evidence" value="ECO:0007669"/>
    <property type="project" value="TreeGrafter"/>
</dbReference>
<dbReference type="SUPFAM" id="SSF75217">
    <property type="entry name" value="alpha/beta knot"/>
    <property type="match status" value="1"/>
</dbReference>